<organism evidence="2 3">
    <name type="scientific">Sphingomonas xanthus</name>
    <dbReference type="NCBI Taxonomy" id="2594473"/>
    <lineage>
        <taxon>Bacteria</taxon>
        <taxon>Pseudomonadati</taxon>
        <taxon>Pseudomonadota</taxon>
        <taxon>Alphaproteobacteria</taxon>
        <taxon>Sphingomonadales</taxon>
        <taxon>Sphingomonadaceae</taxon>
        <taxon>Sphingomonas</taxon>
    </lineage>
</organism>
<dbReference type="PANTHER" id="PTHR43451">
    <property type="entry name" value="ACETYLTRANSFERASE (GNAT) FAMILY PROTEIN"/>
    <property type="match status" value="1"/>
</dbReference>
<dbReference type="EMBL" id="CP041659">
    <property type="protein sequence ID" value="QDP19868.1"/>
    <property type="molecule type" value="Genomic_DNA"/>
</dbReference>
<evidence type="ECO:0000313" key="2">
    <source>
        <dbReference type="EMBL" id="QDP19868.1"/>
    </source>
</evidence>
<evidence type="ECO:0000313" key="3">
    <source>
        <dbReference type="Proteomes" id="UP000321857"/>
    </source>
</evidence>
<gene>
    <name evidence="2" type="ORF">FMM02_07795</name>
</gene>
<reference evidence="2 3" key="1">
    <citation type="submission" date="2019-07" db="EMBL/GenBank/DDBJ databases">
        <title>Sphingomonas AE3 Genome sequencing and assembly.</title>
        <authorList>
            <person name="Kim H."/>
        </authorList>
    </citation>
    <scope>NUCLEOTIDE SEQUENCE [LARGE SCALE GENOMIC DNA]</scope>
    <source>
        <strain evidence="2 3">AE3</strain>
    </source>
</reference>
<dbReference type="KEGG" id="sxa:FMM02_07795"/>
<dbReference type="InterPro" id="IPR016181">
    <property type="entry name" value="Acyl_CoA_acyltransferase"/>
</dbReference>
<keyword evidence="2" id="KW-0808">Transferase</keyword>
<feature type="domain" description="N-acetyltransferase" evidence="1">
    <location>
        <begin position="42"/>
        <end position="176"/>
    </location>
</feature>
<protein>
    <submittedName>
        <fullName evidence="2">GNAT family N-acetyltransferase</fullName>
    </submittedName>
</protein>
<dbReference type="AlphaFoldDB" id="A0A516ISH8"/>
<dbReference type="OrthoDB" id="9797417at2"/>
<dbReference type="Gene3D" id="3.40.630.30">
    <property type="match status" value="1"/>
</dbReference>
<dbReference type="InterPro" id="IPR000182">
    <property type="entry name" value="GNAT_dom"/>
</dbReference>
<dbReference type="GO" id="GO:0016747">
    <property type="term" value="F:acyltransferase activity, transferring groups other than amino-acyl groups"/>
    <property type="evidence" value="ECO:0007669"/>
    <property type="project" value="InterPro"/>
</dbReference>
<sequence length="176" mass="19147">MAESVRPIHGQGKCPTRQIIVRCGSLLTHSECEQLRSLMLAAILHPASRYDAEQSRTWANNVPAIANLQERLAPQQLVLAVEEEVLQGFMSLADDGLIDLAFIAPEYQGTGLFAALLTDVERAASARGLAWLGAKASLNAVGPFQRRGFSVLDREDVTLPGSGRSLTRFHVEKPLT</sequence>
<dbReference type="RefSeq" id="WP_147494317.1">
    <property type="nucleotide sequence ID" value="NZ_CP041659.1"/>
</dbReference>
<proteinExistence type="predicted"/>
<dbReference type="Proteomes" id="UP000321857">
    <property type="component" value="Chromosome"/>
</dbReference>
<dbReference type="PROSITE" id="PS51186">
    <property type="entry name" value="GNAT"/>
    <property type="match status" value="1"/>
</dbReference>
<dbReference type="SUPFAM" id="SSF55729">
    <property type="entry name" value="Acyl-CoA N-acyltransferases (Nat)"/>
    <property type="match status" value="1"/>
</dbReference>
<accession>A0A516ISH8</accession>
<dbReference type="InterPro" id="IPR052564">
    <property type="entry name" value="N-acetyltrans/Recomb-assoc"/>
</dbReference>
<dbReference type="CDD" id="cd04301">
    <property type="entry name" value="NAT_SF"/>
    <property type="match status" value="1"/>
</dbReference>
<evidence type="ECO:0000259" key="1">
    <source>
        <dbReference type="PROSITE" id="PS51186"/>
    </source>
</evidence>
<dbReference type="Pfam" id="PF13673">
    <property type="entry name" value="Acetyltransf_10"/>
    <property type="match status" value="1"/>
</dbReference>
<dbReference type="PANTHER" id="PTHR43451:SF1">
    <property type="entry name" value="ACETYLTRANSFERASE"/>
    <property type="match status" value="1"/>
</dbReference>
<keyword evidence="3" id="KW-1185">Reference proteome</keyword>
<name>A0A516ISH8_9SPHN</name>